<gene>
    <name evidence="1" type="primary">rps16</name>
</gene>
<accession>A0A499PGQ0</accession>
<sequence length="16" mass="2015">MIKIRLKRCRKKKLVT</sequence>
<keyword evidence="1" id="KW-0150">Chloroplast</keyword>
<dbReference type="GeneID" id="40139121"/>
<geneLocation type="chloroplast" evidence="1"/>
<evidence type="ECO:0000313" key="1">
    <source>
        <dbReference type="EMBL" id="ASO66677.1"/>
    </source>
</evidence>
<dbReference type="RefSeq" id="YP_009629069.1">
    <property type="nucleotide sequence ID" value="NC_042175.1"/>
</dbReference>
<protein>
    <submittedName>
        <fullName evidence="1">Ribosomal protein S16</fullName>
    </submittedName>
</protein>
<name>A0A499PGQ0_THUPL</name>
<reference evidence="1" key="1">
    <citation type="submission" date="2016-12" db="EMBL/GenBank/DDBJ databases">
        <authorList>
            <person name="Adelalu K.F."/>
            <person name="Wang H."/>
        </authorList>
    </citation>
    <scope>NUCLEOTIDE SEQUENCE</scope>
</reference>
<keyword evidence="1" id="KW-0934">Plastid</keyword>
<keyword evidence="1" id="KW-0687">Ribonucleoprotein</keyword>
<keyword evidence="1" id="KW-0689">Ribosomal protein</keyword>
<proteinExistence type="predicted"/>
<dbReference type="EMBL" id="KY290451">
    <property type="protein sequence ID" value="ASO66677.1"/>
    <property type="molecule type" value="Genomic_DNA"/>
</dbReference>
<dbReference type="AlphaFoldDB" id="A0A499PGQ0"/>
<organism evidence="1">
    <name type="scientific">Thuja plicata</name>
    <name type="common">Western red-cedar</name>
    <name type="synonym">Giant arborvitae</name>
    <dbReference type="NCBI Taxonomy" id="3316"/>
    <lineage>
        <taxon>Eukaryota</taxon>
        <taxon>Viridiplantae</taxon>
        <taxon>Streptophyta</taxon>
        <taxon>Embryophyta</taxon>
        <taxon>Tracheophyta</taxon>
        <taxon>Spermatophyta</taxon>
        <taxon>Pinopsida</taxon>
        <taxon>Pinidae</taxon>
        <taxon>Conifers II</taxon>
        <taxon>Cupressales</taxon>
        <taxon>Cupressaceae</taxon>
        <taxon>Thuja</taxon>
    </lineage>
</organism>
<dbReference type="GO" id="GO:0005840">
    <property type="term" value="C:ribosome"/>
    <property type="evidence" value="ECO:0007669"/>
    <property type="project" value="UniProtKB-KW"/>
</dbReference>